<dbReference type="GO" id="GO:0051259">
    <property type="term" value="P:protein complex oligomerization"/>
    <property type="evidence" value="ECO:0007669"/>
    <property type="project" value="InterPro"/>
</dbReference>
<comment type="caution">
    <text evidence="3">The sequence shown here is derived from an EMBL/GenBank/DDBJ whole genome shotgun (WGS) entry which is preliminary data.</text>
</comment>
<dbReference type="Gene3D" id="2.10.109.10">
    <property type="entry name" value="Umud Fragment, subunit A"/>
    <property type="match status" value="1"/>
</dbReference>
<dbReference type="AlphaFoldDB" id="A0A066RPZ0"/>
<sequence length="213" mass="23886">MSFSQEKINPPMYDGGKTVTSRLVKALRLKEFKELTEVLGVGKGTISTWHQREQTPFEVVVRVHLKTGVSLKWLLLGEGEMYENGPSRQLTASKDTDETPTKKIPYFILKGGELHKQEPLTLDLRFIAQLPEHEDLAVVLDSGKQIYVDKADTKVIAGKFLVSYAGITTVSELHKLPNGSVFMVLNGRDVEVDPEHIKPQGRVIFQVKMDNAK</sequence>
<dbReference type="GO" id="GO:0003677">
    <property type="term" value="F:DNA binding"/>
    <property type="evidence" value="ECO:0007669"/>
    <property type="project" value="InterPro"/>
</dbReference>
<dbReference type="RefSeq" id="WP_051642295.1">
    <property type="nucleotide sequence ID" value="NZ_JAGSGC010000024.1"/>
</dbReference>
<dbReference type="STRING" id="1654360.EA58_21180"/>
<evidence type="ECO:0000259" key="2">
    <source>
        <dbReference type="Pfam" id="PF16452"/>
    </source>
</evidence>
<evidence type="ECO:0000313" key="4">
    <source>
        <dbReference type="Proteomes" id="UP000027192"/>
    </source>
</evidence>
<proteinExistence type="predicted"/>
<keyword evidence="4" id="KW-1185">Reference proteome</keyword>
<protein>
    <submittedName>
        <fullName evidence="3">Uncharacterized protein</fullName>
    </submittedName>
</protein>
<evidence type="ECO:0000259" key="1">
    <source>
        <dbReference type="Pfam" id="PF07022"/>
    </source>
</evidence>
<dbReference type="Proteomes" id="UP000027192">
    <property type="component" value="Unassembled WGS sequence"/>
</dbReference>
<dbReference type="InterPro" id="IPR032499">
    <property type="entry name" value="Phage_CI_C"/>
</dbReference>
<dbReference type="Pfam" id="PF16452">
    <property type="entry name" value="Phage_CI_C"/>
    <property type="match status" value="1"/>
</dbReference>
<feature type="domain" description="Bacteriophage CI repressor C-terminal" evidence="2">
    <location>
        <begin position="104"/>
        <end position="203"/>
    </location>
</feature>
<dbReference type="Gene3D" id="1.10.260.40">
    <property type="entry name" value="lambda repressor-like DNA-binding domains"/>
    <property type="match status" value="1"/>
</dbReference>
<accession>A0A066RPZ0</accession>
<feature type="domain" description="Bacteriophage CI repressor N-terminal" evidence="1">
    <location>
        <begin position="19"/>
        <end position="82"/>
    </location>
</feature>
<dbReference type="EMBL" id="JMIB01000045">
    <property type="protein sequence ID" value="KDM89722.1"/>
    <property type="molecule type" value="Genomic_DNA"/>
</dbReference>
<organism evidence="3 4">
    <name type="scientific">Photobacterium galatheae</name>
    <dbReference type="NCBI Taxonomy" id="1654360"/>
    <lineage>
        <taxon>Bacteria</taxon>
        <taxon>Pseudomonadati</taxon>
        <taxon>Pseudomonadota</taxon>
        <taxon>Gammaproteobacteria</taxon>
        <taxon>Vibrionales</taxon>
        <taxon>Vibrionaceae</taxon>
        <taxon>Photobacterium</taxon>
    </lineage>
</organism>
<dbReference type="Pfam" id="PF07022">
    <property type="entry name" value="Phage_CI_repr"/>
    <property type="match status" value="1"/>
</dbReference>
<dbReference type="InterPro" id="IPR010982">
    <property type="entry name" value="Lambda_DNA-bd_dom_sf"/>
</dbReference>
<evidence type="ECO:0000313" key="3">
    <source>
        <dbReference type="EMBL" id="KDM89722.1"/>
    </source>
</evidence>
<dbReference type="InterPro" id="IPR010744">
    <property type="entry name" value="Phage_CI_N"/>
</dbReference>
<name>A0A066RPZ0_9GAMM</name>
<dbReference type="GO" id="GO:0045892">
    <property type="term" value="P:negative regulation of DNA-templated transcription"/>
    <property type="evidence" value="ECO:0007669"/>
    <property type="project" value="InterPro"/>
</dbReference>
<gene>
    <name evidence="3" type="ORF">EA58_21180</name>
</gene>
<reference evidence="3 4" key="1">
    <citation type="submission" date="2014-04" db="EMBL/GenBank/DDBJ databases">
        <title>Draft genome sequence of Photobacterium halotolerans S2753: a solonamide, ngercheumicin and holomycin producer.</title>
        <authorList>
            <person name="Machado H.R."/>
            <person name="Gram L."/>
        </authorList>
    </citation>
    <scope>NUCLEOTIDE SEQUENCE [LARGE SCALE GENOMIC DNA]</scope>
    <source>
        <strain evidence="3 4">S2753</strain>
    </source>
</reference>